<accession>A0AAD7RFR8</accession>
<organism evidence="2 3">
    <name type="scientific">Aldrovandia affinis</name>
    <dbReference type="NCBI Taxonomy" id="143900"/>
    <lineage>
        <taxon>Eukaryota</taxon>
        <taxon>Metazoa</taxon>
        <taxon>Chordata</taxon>
        <taxon>Craniata</taxon>
        <taxon>Vertebrata</taxon>
        <taxon>Euteleostomi</taxon>
        <taxon>Actinopterygii</taxon>
        <taxon>Neopterygii</taxon>
        <taxon>Teleostei</taxon>
        <taxon>Notacanthiformes</taxon>
        <taxon>Halosauridae</taxon>
        <taxon>Aldrovandia</taxon>
    </lineage>
</organism>
<gene>
    <name evidence="2" type="ORF">AAFF_G00222050</name>
</gene>
<evidence type="ECO:0000313" key="3">
    <source>
        <dbReference type="Proteomes" id="UP001221898"/>
    </source>
</evidence>
<proteinExistence type="predicted"/>
<dbReference type="Proteomes" id="UP001221898">
    <property type="component" value="Unassembled WGS sequence"/>
</dbReference>
<comment type="caution">
    <text evidence="2">The sequence shown here is derived from an EMBL/GenBank/DDBJ whole genome shotgun (WGS) entry which is preliminary data.</text>
</comment>
<keyword evidence="3" id="KW-1185">Reference proteome</keyword>
<reference evidence="2" key="1">
    <citation type="journal article" date="2023" name="Science">
        <title>Genome structures resolve the early diversification of teleost fishes.</title>
        <authorList>
            <person name="Parey E."/>
            <person name="Louis A."/>
            <person name="Montfort J."/>
            <person name="Bouchez O."/>
            <person name="Roques C."/>
            <person name="Iampietro C."/>
            <person name="Lluch J."/>
            <person name="Castinel A."/>
            <person name="Donnadieu C."/>
            <person name="Desvignes T."/>
            <person name="Floi Bucao C."/>
            <person name="Jouanno E."/>
            <person name="Wen M."/>
            <person name="Mejri S."/>
            <person name="Dirks R."/>
            <person name="Jansen H."/>
            <person name="Henkel C."/>
            <person name="Chen W.J."/>
            <person name="Zahm M."/>
            <person name="Cabau C."/>
            <person name="Klopp C."/>
            <person name="Thompson A.W."/>
            <person name="Robinson-Rechavi M."/>
            <person name="Braasch I."/>
            <person name="Lecointre G."/>
            <person name="Bobe J."/>
            <person name="Postlethwait J.H."/>
            <person name="Berthelot C."/>
            <person name="Roest Crollius H."/>
            <person name="Guiguen Y."/>
        </authorList>
    </citation>
    <scope>NUCLEOTIDE SEQUENCE</scope>
    <source>
        <strain evidence="2">NC1722</strain>
    </source>
</reference>
<dbReference type="InterPro" id="IPR029260">
    <property type="entry name" value="DSPn"/>
</dbReference>
<dbReference type="InterPro" id="IPR029021">
    <property type="entry name" value="Prot-tyrosine_phosphatase-like"/>
</dbReference>
<evidence type="ECO:0000313" key="2">
    <source>
        <dbReference type="EMBL" id="KAJ8383345.1"/>
    </source>
</evidence>
<dbReference type="SUPFAM" id="SSF52799">
    <property type="entry name" value="(Phosphotyrosine protein) phosphatases II"/>
    <property type="match status" value="2"/>
</dbReference>
<dbReference type="PANTHER" id="PTHR23339">
    <property type="entry name" value="TYROSINE SPECIFIC PROTEIN PHOSPHATASE AND DUAL SPECIFICITY PROTEIN PHOSPHATASE"/>
    <property type="match status" value="1"/>
</dbReference>
<feature type="domain" description="Dual specificity/tyrosine protein phosphatase N-terminal" evidence="1">
    <location>
        <begin position="12"/>
        <end position="128"/>
    </location>
</feature>
<dbReference type="InterPro" id="IPR050561">
    <property type="entry name" value="PTP"/>
</dbReference>
<dbReference type="EMBL" id="JAINUG010000296">
    <property type="protein sequence ID" value="KAJ8383345.1"/>
    <property type="molecule type" value="Genomic_DNA"/>
</dbReference>
<dbReference type="AlphaFoldDB" id="A0AAD7RFR8"/>
<dbReference type="Gene3D" id="3.90.190.10">
    <property type="entry name" value="Protein tyrosine phosphatase superfamily"/>
    <property type="match status" value="2"/>
</dbReference>
<sequence length="271" mass="30923">MADDQGPIEASEFIKDRLYFATLRTKPKSSVNTHYFCTDDDFVYENFYADFGPLNLAMMYRYSCKLNKKLKSFSLSKKRIIHYTSFDHHKRSNAAVLIGAYSVIYLRKTPEEAYRALLSGSGVSYLPFSVSLPWPAQLCGRSHGSSLKTLPGLKYLLSSGYWSSYVTAGKNLTKTYLRDASVGNSTYSLTVLHCLQGIRKALQYGFFDFETFNRVENGDLNWIIPEKLLAFSGPHSKSKMENGYPLHSPEAYFPYFRKHNVTAVIRLNKKI</sequence>
<dbReference type="Pfam" id="PF14671">
    <property type="entry name" value="DSPn"/>
    <property type="match status" value="1"/>
</dbReference>
<dbReference type="CDD" id="cd17657">
    <property type="entry name" value="CDC14_N"/>
    <property type="match status" value="1"/>
</dbReference>
<evidence type="ECO:0000259" key="1">
    <source>
        <dbReference type="Pfam" id="PF14671"/>
    </source>
</evidence>
<protein>
    <recommendedName>
        <fullName evidence="1">Dual specificity/tyrosine protein phosphatase N-terminal domain-containing protein</fullName>
    </recommendedName>
</protein>
<name>A0AAD7RFR8_9TELE</name>